<comment type="caution">
    <text evidence="2">The sequence shown here is derived from an EMBL/GenBank/DDBJ whole genome shotgun (WGS) entry which is preliminary data.</text>
</comment>
<dbReference type="RefSeq" id="WP_169340835.1">
    <property type="nucleotide sequence ID" value="NZ_JABBZM010000017.1"/>
</dbReference>
<accession>A0A848NXV7</accession>
<proteinExistence type="predicted"/>
<evidence type="ECO:0000313" key="3">
    <source>
        <dbReference type="Proteomes" id="UP000575469"/>
    </source>
</evidence>
<feature type="compositionally biased region" description="Polar residues" evidence="1">
    <location>
        <begin position="189"/>
        <end position="203"/>
    </location>
</feature>
<name>A0A848NXV7_9RALS</name>
<protein>
    <submittedName>
        <fullName evidence="2">Uncharacterized protein</fullName>
    </submittedName>
</protein>
<dbReference type="AlphaFoldDB" id="A0A848NXV7"/>
<feature type="region of interest" description="Disordered" evidence="1">
    <location>
        <begin position="138"/>
        <end position="267"/>
    </location>
</feature>
<feature type="compositionally biased region" description="Low complexity" evidence="1">
    <location>
        <begin position="204"/>
        <end position="218"/>
    </location>
</feature>
<evidence type="ECO:0000256" key="1">
    <source>
        <dbReference type="SAM" id="MobiDB-lite"/>
    </source>
</evidence>
<feature type="compositionally biased region" description="Polar residues" evidence="1">
    <location>
        <begin position="254"/>
        <end position="264"/>
    </location>
</feature>
<reference evidence="2 3" key="1">
    <citation type="submission" date="2020-04" db="EMBL/GenBank/DDBJ databases">
        <title>Ralstonia insidiosa genome sequencing and assembly.</title>
        <authorList>
            <person name="Martins R.C.R."/>
            <person name="Perdigao-Neto L.V."/>
            <person name="Levin A.S.S."/>
            <person name="Costa S.F."/>
        </authorList>
    </citation>
    <scope>NUCLEOTIDE SEQUENCE [LARGE SCALE GENOMIC DNA]</scope>
    <source>
        <strain evidence="2 3">5047</strain>
    </source>
</reference>
<organism evidence="2 3">
    <name type="scientific">Ralstonia insidiosa</name>
    <dbReference type="NCBI Taxonomy" id="190721"/>
    <lineage>
        <taxon>Bacteria</taxon>
        <taxon>Pseudomonadati</taxon>
        <taxon>Pseudomonadota</taxon>
        <taxon>Betaproteobacteria</taxon>
        <taxon>Burkholderiales</taxon>
        <taxon>Burkholderiaceae</taxon>
        <taxon>Ralstonia</taxon>
    </lineage>
</organism>
<gene>
    <name evidence="2" type="ORF">HGR00_18435</name>
</gene>
<dbReference type="EMBL" id="JABBZM010000017">
    <property type="protein sequence ID" value="NMV39892.1"/>
    <property type="molecule type" value="Genomic_DNA"/>
</dbReference>
<dbReference type="Proteomes" id="UP000575469">
    <property type="component" value="Unassembled WGS sequence"/>
</dbReference>
<evidence type="ECO:0000313" key="2">
    <source>
        <dbReference type="EMBL" id="NMV39892.1"/>
    </source>
</evidence>
<sequence length="394" mass="43392">MRNRLLQITRSVIAYLPELKPYTGSVVGCLLMQQMDFWFNQKPNGFYKFLSPSEHPDYRPGDSWTEELAISEAEFRTAIDKICHRWTSKSTFDAADDKFQGKFYCSVYDRRRQLTTYFRNHPLVDACLDELAARNAVQVSGPTTPGGQHEFPRERGQNGQFPRQGGPESPIFPVGQQSQFTGNGGSKFPVNQESSFTGSEDSQATVSANSSATASTDTQGTGAKESASARQVDEMDFLEEKKGSLPLKAKKTTSDNTKQQQPDSGGSCGFEEVVFPEWLTPTEKPAVESMLVGCPPAYRQDVLDELDGYKRAGDIRASTIGLMRQLIEAAKSGTFKLSRGITVKDAREVRVANAQRLSAAQQLHVDPASISADALNKLPPNMRARALASLGRTE</sequence>